<dbReference type="InterPro" id="IPR001841">
    <property type="entry name" value="Znf_RING"/>
</dbReference>
<protein>
    <recommendedName>
        <fullName evidence="3">RING-type domain-containing protein</fullName>
    </recommendedName>
</protein>
<reference evidence="4" key="1">
    <citation type="submission" date="2021-09" db="EMBL/GenBank/DDBJ databases">
        <authorList>
            <consortium name="AG Swart"/>
            <person name="Singh M."/>
            <person name="Singh A."/>
            <person name="Seah K."/>
            <person name="Emmerich C."/>
        </authorList>
    </citation>
    <scope>NUCLEOTIDE SEQUENCE</scope>
    <source>
        <strain evidence="4">ATCC30299</strain>
    </source>
</reference>
<sequence length="881" mass="97913">MSSLSDEYSDSEESIEETIEARRDQETFDTADQKKPIPSRLPIPSFQPKVSNPGINNQPNIPPPPLGVPQNIPPPPYAIQNLPKFTVPNSSSQIPGSTTPIQITPFNVRQACPPQPFNPPQPFKPPQQEDIKISALPARLPFPIPPSFKPNSNIPANNEKKNPATQPTSVKSVSSSSDSDSKSDTESYEHKPQDYKVQIPGFKPQVFNPPAIQAFKPPGPPNFNPPPVPAAINPTSSSGLNIPPPPIFNSQKQQNPSVLQLPPPPKFTGNMPVNIPKVQSLEVKETQSNKTGSDSDSDSSVEVTIQSENPYATQPALSGPSPFMPPTPKIQSFNPPKQSNNQNIPIIQPQAFNPIKELDKSPINIPPQLINADSKQNKPITQPPVQIKASLFIEPIKKEPAKEQDKSPKPEIQPPLSKNFDPSKPIQPINQPPSKINVLPPFEPIKKVPPKEQDKSNNPPNQPPSSFNLPAFENFKPPPSIANLPAPNPAIFNGSPVILKPVPTQEIKPQSNVNYSSSSSESDHEEIIPDFQTEKLNKASQEKYFDTISKIAGLLPTLFNHRQMFQCSSNNIIYAKLCSLVSAAPEPLKSSFSTFLSYFNCDRCGREYYEGVTACNHKLCKACSIEGLKKYTGGYIFLTKNEEEQFHQMCPKCKKKLSEKDIEFIIGDQVEIYKENRRLRQVEQDRINLATKQYKETKQEAANSSILCFSCKRPLIKELCFDADKCKHQCKECLASDMRRGKTKCPVCQSIYSLDIASEQGLCEGCKNTVYYVGNYLSSICDGHMLCSYCLHEGWKSMKCKVCSKNFDSASINQIAKIIFGKCSMCNRRQERDYFILKDCCNDEICIECQSADTASCIKCRSKLGDWAVQQIQFIASARTN</sequence>
<dbReference type="PROSITE" id="PS50089">
    <property type="entry name" value="ZF_RING_2"/>
    <property type="match status" value="1"/>
</dbReference>
<feature type="compositionally biased region" description="Acidic residues" evidence="2">
    <location>
        <begin position="7"/>
        <end position="18"/>
    </location>
</feature>
<feature type="compositionally biased region" description="Basic and acidic residues" evidence="2">
    <location>
        <begin position="179"/>
        <end position="194"/>
    </location>
</feature>
<feature type="compositionally biased region" description="Polar residues" evidence="2">
    <location>
        <begin position="248"/>
        <end position="258"/>
    </location>
</feature>
<feature type="compositionally biased region" description="Polar residues" evidence="2">
    <location>
        <begin position="329"/>
        <end position="345"/>
    </location>
</feature>
<feature type="region of interest" description="Disordered" evidence="2">
    <location>
        <begin position="1"/>
        <end position="77"/>
    </location>
</feature>
<feature type="region of interest" description="Disordered" evidence="2">
    <location>
        <begin position="107"/>
        <end position="480"/>
    </location>
</feature>
<feature type="compositionally biased region" description="Low complexity" evidence="2">
    <location>
        <begin position="456"/>
        <end position="468"/>
    </location>
</feature>
<evidence type="ECO:0000256" key="1">
    <source>
        <dbReference type="PROSITE-ProRule" id="PRU00175"/>
    </source>
</evidence>
<keyword evidence="1" id="KW-0479">Metal-binding</keyword>
<feature type="compositionally biased region" description="Pro residues" evidence="2">
    <location>
        <begin position="217"/>
        <end position="229"/>
    </location>
</feature>
<keyword evidence="1" id="KW-0863">Zinc-finger</keyword>
<dbReference type="GO" id="GO:0008270">
    <property type="term" value="F:zinc ion binding"/>
    <property type="evidence" value="ECO:0007669"/>
    <property type="project" value="UniProtKB-KW"/>
</dbReference>
<evidence type="ECO:0000313" key="4">
    <source>
        <dbReference type="EMBL" id="CAG9325940.1"/>
    </source>
</evidence>
<feature type="compositionally biased region" description="Pro residues" evidence="2">
    <location>
        <begin position="60"/>
        <end position="77"/>
    </location>
</feature>
<keyword evidence="5" id="KW-1185">Reference proteome</keyword>
<evidence type="ECO:0000256" key="2">
    <source>
        <dbReference type="SAM" id="MobiDB-lite"/>
    </source>
</evidence>
<accession>A0AAU9JJX4</accession>
<feature type="compositionally biased region" description="Low complexity" evidence="2">
    <location>
        <begin position="169"/>
        <end position="178"/>
    </location>
</feature>
<organism evidence="4 5">
    <name type="scientific">Blepharisma stoltei</name>
    <dbReference type="NCBI Taxonomy" id="1481888"/>
    <lineage>
        <taxon>Eukaryota</taxon>
        <taxon>Sar</taxon>
        <taxon>Alveolata</taxon>
        <taxon>Ciliophora</taxon>
        <taxon>Postciliodesmatophora</taxon>
        <taxon>Heterotrichea</taxon>
        <taxon>Heterotrichida</taxon>
        <taxon>Blepharismidae</taxon>
        <taxon>Blepharisma</taxon>
    </lineage>
</organism>
<feature type="compositionally biased region" description="Polar residues" evidence="2">
    <location>
        <begin position="371"/>
        <end position="384"/>
    </location>
</feature>
<dbReference type="AlphaFoldDB" id="A0AAU9JJX4"/>
<feature type="compositionally biased region" description="Basic and acidic residues" evidence="2">
    <location>
        <begin position="395"/>
        <end position="409"/>
    </location>
</feature>
<dbReference type="EMBL" id="CAJZBQ010000039">
    <property type="protein sequence ID" value="CAG9325940.1"/>
    <property type="molecule type" value="Genomic_DNA"/>
</dbReference>
<name>A0AAU9JJX4_9CILI</name>
<feature type="compositionally biased region" description="Polar residues" evidence="2">
    <location>
        <begin position="301"/>
        <end position="316"/>
    </location>
</feature>
<comment type="caution">
    <text evidence="4">The sequence shown here is derived from an EMBL/GenBank/DDBJ whole genome shotgun (WGS) entry which is preliminary data.</text>
</comment>
<keyword evidence="1" id="KW-0862">Zinc</keyword>
<feature type="domain" description="RING-type" evidence="3">
    <location>
        <begin position="601"/>
        <end position="654"/>
    </location>
</feature>
<evidence type="ECO:0000313" key="5">
    <source>
        <dbReference type="Proteomes" id="UP001162131"/>
    </source>
</evidence>
<feature type="compositionally biased region" description="Basic and acidic residues" evidence="2">
    <location>
        <begin position="444"/>
        <end position="455"/>
    </location>
</feature>
<feature type="region of interest" description="Disordered" evidence="2">
    <location>
        <begin position="503"/>
        <end position="524"/>
    </location>
</feature>
<feature type="compositionally biased region" description="Pro residues" evidence="2">
    <location>
        <begin position="113"/>
        <end position="125"/>
    </location>
</feature>
<proteinExistence type="predicted"/>
<gene>
    <name evidence="4" type="ORF">BSTOLATCC_MIC39722</name>
</gene>
<feature type="compositionally biased region" description="Basic and acidic residues" evidence="2">
    <location>
        <begin position="19"/>
        <end position="35"/>
    </location>
</feature>
<evidence type="ECO:0000259" key="3">
    <source>
        <dbReference type="PROSITE" id="PS50089"/>
    </source>
</evidence>
<dbReference type="Proteomes" id="UP001162131">
    <property type="component" value="Unassembled WGS sequence"/>
</dbReference>